<feature type="region of interest" description="Disordered" evidence="6">
    <location>
        <begin position="276"/>
        <end position="297"/>
    </location>
</feature>
<name>A0A8H4RWJ4_9HELO</name>
<dbReference type="InterPro" id="IPR043476">
    <property type="entry name" value="Yro2-like_7TM"/>
</dbReference>
<feature type="transmembrane region" description="Helical" evidence="7">
    <location>
        <begin position="131"/>
        <end position="150"/>
    </location>
</feature>
<evidence type="ECO:0000256" key="5">
    <source>
        <dbReference type="ARBA" id="ARBA00023136"/>
    </source>
</evidence>
<dbReference type="InterPro" id="IPR001425">
    <property type="entry name" value="Arc/bac/fun_rhodopsins"/>
</dbReference>
<feature type="transmembrane region" description="Helical" evidence="7">
    <location>
        <begin position="105"/>
        <end position="124"/>
    </location>
</feature>
<keyword evidence="9" id="KW-1185">Reference proteome</keyword>
<sequence>MSILARANDALNINPPIGDHQLTVHGSDWLWTVTAIYAFTLVGVVISAYFARSGEKIFHYLFTISLFAGTIAYFTVASDLGSVAVQVADNATTSPDTREIFYARYINWFTSWPPLLIAIGLLSGVSWTTTVYNISLLWIWVVTWLSSSLVTTTYKWGFFTFGLISYLLLAISLLHTGLTTSSRLAAPHHAHNFFLTSYLTFVWMIYSIAFGVDDGGNKISVTHGWIFFGILDVFTGPFFIAAFLVLARKWDLRVLGLYFTQYGRVASAEGEFPEREKTAPAAAPARLRGRGCEGVSG</sequence>
<evidence type="ECO:0000256" key="1">
    <source>
        <dbReference type="ARBA" id="ARBA00004141"/>
    </source>
</evidence>
<gene>
    <name evidence="8" type="ORF">G7Y89_g2313</name>
</gene>
<dbReference type="PRINTS" id="PR00251">
    <property type="entry name" value="BACTRLOPSIN"/>
</dbReference>
<evidence type="ECO:0000256" key="2">
    <source>
        <dbReference type="ARBA" id="ARBA00008130"/>
    </source>
</evidence>
<dbReference type="SUPFAM" id="SSF81321">
    <property type="entry name" value="Family A G protein-coupled receptor-like"/>
    <property type="match status" value="1"/>
</dbReference>
<dbReference type="CDD" id="cd15239">
    <property type="entry name" value="7tm_YRO2_fungal-like"/>
    <property type="match status" value="1"/>
</dbReference>
<reference evidence="8 9" key="1">
    <citation type="submission" date="2020-03" db="EMBL/GenBank/DDBJ databases">
        <title>Draft Genome Sequence of Cudoniella acicularis.</title>
        <authorList>
            <person name="Buettner E."/>
            <person name="Kellner H."/>
        </authorList>
    </citation>
    <scope>NUCLEOTIDE SEQUENCE [LARGE SCALE GENOMIC DNA]</scope>
    <source>
        <strain evidence="8 9">DSM 108380</strain>
    </source>
</reference>
<feature type="transmembrane region" description="Helical" evidence="7">
    <location>
        <begin position="190"/>
        <end position="212"/>
    </location>
</feature>
<evidence type="ECO:0000256" key="6">
    <source>
        <dbReference type="SAM" id="MobiDB-lite"/>
    </source>
</evidence>
<comment type="subcellular location">
    <subcellularLocation>
        <location evidence="1">Membrane</location>
        <topology evidence="1">Multi-pass membrane protein</topology>
    </subcellularLocation>
</comment>
<feature type="transmembrane region" description="Helical" evidence="7">
    <location>
        <begin position="29"/>
        <end position="50"/>
    </location>
</feature>
<dbReference type="OrthoDB" id="536545at2759"/>
<feature type="transmembrane region" description="Helical" evidence="7">
    <location>
        <begin position="224"/>
        <end position="247"/>
    </location>
</feature>
<evidence type="ECO:0000256" key="4">
    <source>
        <dbReference type="ARBA" id="ARBA00022989"/>
    </source>
</evidence>
<evidence type="ECO:0008006" key="10">
    <source>
        <dbReference type="Google" id="ProtNLM"/>
    </source>
</evidence>
<organism evidence="8 9">
    <name type="scientific">Cudoniella acicularis</name>
    <dbReference type="NCBI Taxonomy" id="354080"/>
    <lineage>
        <taxon>Eukaryota</taxon>
        <taxon>Fungi</taxon>
        <taxon>Dikarya</taxon>
        <taxon>Ascomycota</taxon>
        <taxon>Pezizomycotina</taxon>
        <taxon>Leotiomycetes</taxon>
        <taxon>Helotiales</taxon>
        <taxon>Tricladiaceae</taxon>
        <taxon>Cudoniella</taxon>
    </lineage>
</organism>
<keyword evidence="3 7" id="KW-0812">Transmembrane</keyword>
<dbReference type="GO" id="GO:0005783">
    <property type="term" value="C:endoplasmic reticulum"/>
    <property type="evidence" value="ECO:0007669"/>
    <property type="project" value="TreeGrafter"/>
</dbReference>
<protein>
    <recommendedName>
        <fullName evidence="10">Protein FDD123</fullName>
    </recommendedName>
</protein>
<dbReference type="EMBL" id="JAAMPI010000099">
    <property type="protein sequence ID" value="KAF4635797.1"/>
    <property type="molecule type" value="Genomic_DNA"/>
</dbReference>
<feature type="transmembrane region" description="Helical" evidence="7">
    <location>
        <begin position="156"/>
        <end position="178"/>
    </location>
</feature>
<proteinExistence type="inferred from homology"/>
<evidence type="ECO:0000313" key="9">
    <source>
        <dbReference type="Proteomes" id="UP000566819"/>
    </source>
</evidence>
<dbReference type="AlphaFoldDB" id="A0A8H4RWJ4"/>
<evidence type="ECO:0000256" key="7">
    <source>
        <dbReference type="SAM" id="Phobius"/>
    </source>
</evidence>
<evidence type="ECO:0000256" key="3">
    <source>
        <dbReference type="ARBA" id="ARBA00022692"/>
    </source>
</evidence>
<keyword evidence="4 7" id="KW-1133">Transmembrane helix</keyword>
<dbReference type="Gene3D" id="1.20.1070.10">
    <property type="entry name" value="Rhodopsin 7-helix transmembrane proteins"/>
    <property type="match status" value="1"/>
</dbReference>
<keyword evidence="5 7" id="KW-0472">Membrane</keyword>
<evidence type="ECO:0000313" key="8">
    <source>
        <dbReference type="EMBL" id="KAF4635797.1"/>
    </source>
</evidence>
<accession>A0A8H4RWJ4</accession>
<dbReference type="Proteomes" id="UP000566819">
    <property type="component" value="Unassembled WGS sequence"/>
</dbReference>
<comment type="caution">
    <text evidence="8">The sequence shown here is derived from an EMBL/GenBank/DDBJ whole genome shotgun (WGS) entry which is preliminary data.</text>
</comment>
<comment type="similarity">
    <text evidence="2">Belongs to the archaeal/bacterial/fungal opsin family.</text>
</comment>
<dbReference type="PANTHER" id="PTHR28286:SF1">
    <property type="entry name" value="30 KDA HEAT SHOCK PROTEIN-RELATED"/>
    <property type="match status" value="1"/>
</dbReference>
<dbReference type="SMART" id="SM01021">
    <property type="entry name" value="Bac_rhodopsin"/>
    <property type="match status" value="1"/>
</dbReference>
<dbReference type="PANTHER" id="PTHR28286">
    <property type="match status" value="1"/>
</dbReference>
<dbReference type="GO" id="GO:0005886">
    <property type="term" value="C:plasma membrane"/>
    <property type="evidence" value="ECO:0007669"/>
    <property type="project" value="TreeGrafter"/>
</dbReference>
<feature type="transmembrane region" description="Helical" evidence="7">
    <location>
        <begin position="57"/>
        <end position="76"/>
    </location>
</feature>